<feature type="compositionally biased region" description="Basic and acidic residues" evidence="3">
    <location>
        <begin position="348"/>
        <end position="382"/>
    </location>
</feature>
<evidence type="ECO:0000256" key="1">
    <source>
        <dbReference type="ARBA" id="ARBA00004123"/>
    </source>
</evidence>
<evidence type="ECO:0008006" key="6">
    <source>
        <dbReference type="Google" id="ProtNLM"/>
    </source>
</evidence>
<evidence type="ECO:0000313" key="4">
    <source>
        <dbReference type="EMBL" id="MED6294826.1"/>
    </source>
</evidence>
<evidence type="ECO:0000256" key="2">
    <source>
        <dbReference type="ARBA" id="ARBA00023242"/>
    </source>
</evidence>
<feature type="compositionally biased region" description="Basic and acidic residues" evidence="3">
    <location>
        <begin position="400"/>
        <end position="414"/>
    </location>
</feature>
<dbReference type="Proteomes" id="UP001352852">
    <property type="component" value="Unassembled WGS sequence"/>
</dbReference>
<dbReference type="InterPro" id="IPR021110">
    <property type="entry name" value="DNA_rep_checkpnt_protein"/>
</dbReference>
<protein>
    <recommendedName>
        <fullName evidence="6">DNA replication regulator SLD2</fullName>
    </recommendedName>
</protein>
<feature type="compositionally biased region" description="Low complexity" evidence="3">
    <location>
        <begin position="242"/>
        <end position="255"/>
    </location>
</feature>
<name>A0ABU7F6Y0_9TELE</name>
<reference evidence="4 5" key="1">
    <citation type="submission" date="2021-06" db="EMBL/GenBank/DDBJ databases">
        <authorList>
            <person name="Palmer J.M."/>
        </authorList>
    </citation>
    <scope>NUCLEOTIDE SEQUENCE [LARGE SCALE GENOMIC DNA]</scope>
    <source>
        <strain evidence="4 5">CL_MEX2019</strain>
        <tissue evidence="4">Muscle</tissue>
    </source>
</reference>
<evidence type="ECO:0000313" key="5">
    <source>
        <dbReference type="Proteomes" id="UP001352852"/>
    </source>
</evidence>
<sequence>MDRYNEVKLLLKSWEQGFVQQHQRKPNKEDIDQAPEETKGLYKEYRSLKQAKVNCNDSSSGHRRASASAEINPTHKELDCWGAHLNRKAMPASAPILTSQEKDGLMASSQYYGLKLKNNLSTLSKEKPVSLKKSHRTVRVPLNSLKDDQPVQKNSLSLCAAAAKTSAGDQEQELISPSVMKPPFRSLASKSLHAVEPEEHFKPFKPEPDLGDAVNSCGNNCSVNDSHSNGIGSQFQIVKSSSATRSSPLLSSSSPHGNAESTGKENEGAGDKEEDSHSESPIRSVDRGASVVFQRSPPFLGGSRGRLVKRPSVANRLSFVDRNWLERCQVFGELEAEQIPGGGNQETQVKKLQEKEVTEGRAETDLEGEKRQSVDFRHEEKLANPLRDNIVAATNDAEQDTGKSEREEAGEIERGQSQLSPPDDNNEDTLKSEGTKKRGRKRRREGDDTVGCITEKDGAKKRRRNNKNKAESSALSPNSVDGGEGKKKKTKRKDLAEEDEKEASKAAKKAPLENLLGEIQEEFRANRGYKMPPVKV</sequence>
<feature type="compositionally biased region" description="Basic and acidic residues" evidence="3">
    <location>
        <begin position="262"/>
        <end position="286"/>
    </location>
</feature>
<organism evidence="4 5">
    <name type="scientific">Characodon lateralis</name>
    <dbReference type="NCBI Taxonomy" id="208331"/>
    <lineage>
        <taxon>Eukaryota</taxon>
        <taxon>Metazoa</taxon>
        <taxon>Chordata</taxon>
        <taxon>Craniata</taxon>
        <taxon>Vertebrata</taxon>
        <taxon>Euteleostomi</taxon>
        <taxon>Actinopterygii</taxon>
        <taxon>Neopterygii</taxon>
        <taxon>Teleostei</taxon>
        <taxon>Neoteleostei</taxon>
        <taxon>Acanthomorphata</taxon>
        <taxon>Ovalentaria</taxon>
        <taxon>Atherinomorphae</taxon>
        <taxon>Cyprinodontiformes</taxon>
        <taxon>Goodeidae</taxon>
        <taxon>Characodon</taxon>
    </lineage>
</organism>
<feature type="non-terminal residue" evidence="4">
    <location>
        <position position="536"/>
    </location>
</feature>
<comment type="caution">
    <text evidence="4">The sequence shown here is derived from an EMBL/GenBank/DDBJ whole genome shotgun (WGS) entry which is preliminary data.</text>
</comment>
<feature type="region of interest" description="Disordered" evidence="3">
    <location>
        <begin position="242"/>
        <end position="306"/>
    </location>
</feature>
<accession>A0ABU7F6Y0</accession>
<dbReference type="CDD" id="cd22289">
    <property type="entry name" value="RecQL4_SLD2_NTD"/>
    <property type="match status" value="1"/>
</dbReference>
<comment type="subcellular location">
    <subcellularLocation>
        <location evidence="1">Nucleus</location>
    </subcellularLocation>
</comment>
<dbReference type="Gene3D" id="1.10.10.1460">
    <property type="match status" value="1"/>
</dbReference>
<keyword evidence="5" id="KW-1185">Reference proteome</keyword>
<dbReference type="EMBL" id="JAHUTJ010076624">
    <property type="protein sequence ID" value="MED6294826.1"/>
    <property type="molecule type" value="Genomic_DNA"/>
</dbReference>
<dbReference type="Pfam" id="PF11719">
    <property type="entry name" value="Drc1-Sld2"/>
    <property type="match status" value="1"/>
</dbReference>
<gene>
    <name evidence="4" type="ORF">CHARACLAT_025077</name>
</gene>
<evidence type="ECO:0000256" key="3">
    <source>
        <dbReference type="SAM" id="MobiDB-lite"/>
    </source>
</evidence>
<proteinExistence type="predicted"/>
<feature type="region of interest" description="Disordered" evidence="3">
    <location>
        <begin position="339"/>
        <end position="511"/>
    </location>
</feature>
<keyword evidence="2" id="KW-0539">Nucleus</keyword>